<evidence type="ECO:0000256" key="8">
    <source>
        <dbReference type="ARBA" id="ARBA00022840"/>
    </source>
</evidence>
<evidence type="ECO:0000256" key="1">
    <source>
        <dbReference type="ARBA" id="ARBA00004496"/>
    </source>
</evidence>
<protein>
    <recommendedName>
        <fullName evidence="3">tRNA threonylcarbamoyladenosine biosynthesis protein TsaE</fullName>
    </recommendedName>
    <alternativeName>
        <fullName evidence="10">t(6)A37 threonylcarbamoyladenosine biosynthesis protein TsaE</fullName>
    </alternativeName>
</protein>
<evidence type="ECO:0000256" key="3">
    <source>
        <dbReference type="ARBA" id="ARBA00019010"/>
    </source>
</evidence>
<accession>A0A1G2MQQ4</accession>
<dbReference type="GO" id="GO:0016740">
    <property type="term" value="F:transferase activity"/>
    <property type="evidence" value="ECO:0007669"/>
    <property type="project" value="UniProtKB-KW"/>
</dbReference>
<keyword evidence="9" id="KW-0460">Magnesium</keyword>
<dbReference type="InterPro" id="IPR003442">
    <property type="entry name" value="T6A_TsaE"/>
</dbReference>
<evidence type="ECO:0000256" key="10">
    <source>
        <dbReference type="ARBA" id="ARBA00032441"/>
    </source>
</evidence>
<dbReference type="GO" id="GO:0046872">
    <property type="term" value="F:metal ion binding"/>
    <property type="evidence" value="ECO:0007669"/>
    <property type="project" value="UniProtKB-KW"/>
</dbReference>
<dbReference type="GO" id="GO:0005737">
    <property type="term" value="C:cytoplasm"/>
    <property type="evidence" value="ECO:0007669"/>
    <property type="project" value="UniProtKB-SubCell"/>
</dbReference>
<keyword evidence="5" id="KW-0819">tRNA processing</keyword>
<dbReference type="Pfam" id="PF02367">
    <property type="entry name" value="TsaE"/>
    <property type="match status" value="1"/>
</dbReference>
<keyword evidence="11" id="KW-0808">Transferase</keyword>
<keyword evidence="6" id="KW-0479">Metal-binding</keyword>
<dbReference type="GO" id="GO:0002949">
    <property type="term" value="P:tRNA threonylcarbamoyladenosine modification"/>
    <property type="evidence" value="ECO:0007669"/>
    <property type="project" value="InterPro"/>
</dbReference>
<evidence type="ECO:0000256" key="4">
    <source>
        <dbReference type="ARBA" id="ARBA00022490"/>
    </source>
</evidence>
<sequence length="142" mass="15955">MTHISKSVKETSAIAADICSTLKAGKTATVLALYGDLGSGKTTFVQELAKHLGITDVVQSPTFVIEKIYRISHNNFSNFIHIDAYRIEQEIELVNLGWKELVADPNNLIAIEWADRVEGLLPKDALRIRFKFIDKTTREIRV</sequence>
<dbReference type="Proteomes" id="UP000177565">
    <property type="component" value="Unassembled WGS sequence"/>
</dbReference>
<organism evidence="11 12">
    <name type="scientific">Candidatus Taylorbacteria bacterium RIFCSPHIGHO2_02_FULL_46_13</name>
    <dbReference type="NCBI Taxonomy" id="1802312"/>
    <lineage>
        <taxon>Bacteria</taxon>
        <taxon>Candidatus Tayloriibacteriota</taxon>
    </lineage>
</organism>
<evidence type="ECO:0000313" key="12">
    <source>
        <dbReference type="Proteomes" id="UP000177565"/>
    </source>
</evidence>
<comment type="similarity">
    <text evidence="2">Belongs to the TsaE family.</text>
</comment>
<dbReference type="NCBIfam" id="TIGR00150">
    <property type="entry name" value="T6A_YjeE"/>
    <property type="match status" value="1"/>
</dbReference>
<keyword evidence="4" id="KW-0963">Cytoplasm</keyword>
<evidence type="ECO:0000256" key="5">
    <source>
        <dbReference type="ARBA" id="ARBA00022694"/>
    </source>
</evidence>
<evidence type="ECO:0000256" key="9">
    <source>
        <dbReference type="ARBA" id="ARBA00022842"/>
    </source>
</evidence>
<gene>
    <name evidence="11" type="ORF">A3C06_03630</name>
</gene>
<dbReference type="PANTHER" id="PTHR33540:SF2">
    <property type="entry name" value="TRNA THREONYLCARBAMOYLADENOSINE BIOSYNTHESIS PROTEIN TSAE"/>
    <property type="match status" value="1"/>
</dbReference>
<keyword evidence="7" id="KW-0547">Nucleotide-binding</keyword>
<name>A0A1G2MQQ4_9BACT</name>
<evidence type="ECO:0000313" key="11">
    <source>
        <dbReference type="EMBL" id="OHA26188.1"/>
    </source>
</evidence>
<evidence type="ECO:0000256" key="6">
    <source>
        <dbReference type="ARBA" id="ARBA00022723"/>
    </source>
</evidence>
<evidence type="ECO:0000256" key="7">
    <source>
        <dbReference type="ARBA" id="ARBA00022741"/>
    </source>
</evidence>
<keyword evidence="8" id="KW-0067">ATP-binding</keyword>
<dbReference type="PANTHER" id="PTHR33540">
    <property type="entry name" value="TRNA THREONYLCARBAMOYLADENOSINE BIOSYNTHESIS PROTEIN TSAE"/>
    <property type="match status" value="1"/>
</dbReference>
<comment type="subcellular location">
    <subcellularLocation>
        <location evidence="1">Cytoplasm</location>
    </subcellularLocation>
</comment>
<proteinExistence type="inferred from homology"/>
<reference evidence="11 12" key="1">
    <citation type="journal article" date="2016" name="Nat. Commun.">
        <title>Thousands of microbial genomes shed light on interconnected biogeochemical processes in an aquifer system.</title>
        <authorList>
            <person name="Anantharaman K."/>
            <person name="Brown C.T."/>
            <person name="Hug L.A."/>
            <person name="Sharon I."/>
            <person name="Castelle C.J."/>
            <person name="Probst A.J."/>
            <person name="Thomas B.C."/>
            <person name="Singh A."/>
            <person name="Wilkins M.J."/>
            <person name="Karaoz U."/>
            <person name="Brodie E.L."/>
            <person name="Williams K.H."/>
            <person name="Hubbard S.S."/>
            <person name="Banfield J.F."/>
        </authorList>
    </citation>
    <scope>NUCLEOTIDE SEQUENCE [LARGE SCALE GENOMIC DNA]</scope>
</reference>
<comment type="caution">
    <text evidence="11">The sequence shown here is derived from an EMBL/GenBank/DDBJ whole genome shotgun (WGS) entry which is preliminary data.</text>
</comment>
<evidence type="ECO:0000256" key="2">
    <source>
        <dbReference type="ARBA" id="ARBA00007599"/>
    </source>
</evidence>
<dbReference type="STRING" id="1802312.A3C06_03630"/>
<dbReference type="GO" id="GO:0005524">
    <property type="term" value="F:ATP binding"/>
    <property type="evidence" value="ECO:0007669"/>
    <property type="project" value="UniProtKB-KW"/>
</dbReference>
<dbReference type="AlphaFoldDB" id="A0A1G2MQQ4"/>
<dbReference type="EMBL" id="MHRQ01000025">
    <property type="protein sequence ID" value="OHA26188.1"/>
    <property type="molecule type" value="Genomic_DNA"/>
</dbReference>
<dbReference type="SUPFAM" id="SSF52540">
    <property type="entry name" value="P-loop containing nucleoside triphosphate hydrolases"/>
    <property type="match status" value="1"/>
</dbReference>
<dbReference type="Gene3D" id="3.40.50.300">
    <property type="entry name" value="P-loop containing nucleotide triphosphate hydrolases"/>
    <property type="match status" value="1"/>
</dbReference>
<dbReference type="InterPro" id="IPR027417">
    <property type="entry name" value="P-loop_NTPase"/>
</dbReference>